<feature type="coiled-coil region" evidence="1">
    <location>
        <begin position="186"/>
        <end position="213"/>
    </location>
</feature>
<proteinExistence type="predicted"/>
<reference evidence="5" key="1">
    <citation type="journal article" date="2014" name="Int. J. Syst. Evol. Microbiol.">
        <title>Complete genome sequence of Corynebacterium casei LMG S-19264T (=DSM 44701T), isolated from a smear-ripened cheese.</title>
        <authorList>
            <consortium name="US DOE Joint Genome Institute (JGI-PGF)"/>
            <person name="Walter F."/>
            <person name="Albersmeier A."/>
            <person name="Kalinowski J."/>
            <person name="Ruckert C."/>
        </authorList>
    </citation>
    <scope>NUCLEOTIDE SEQUENCE</scope>
    <source>
        <strain evidence="5">KCTC 32296</strain>
    </source>
</reference>
<keyword evidence="2" id="KW-0472">Membrane</keyword>
<keyword evidence="2" id="KW-1133">Transmembrane helix</keyword>
<feature type="domain" description="DUF4349" evidence="4">
    <location>
        <begin position="59"/>
        <end position="278"/>
    </location>
</feature>
<comment type="caution">
    <text evidence="5">The sequence shown here is derived from an EMBL/GenBank/DDBJ whole genome shotgun (WGS) entry which is preliminary data.</text>
</comment>
<name>A0A918Q6C7_9CAUL</name>
<sequence length="293" mass="31843">MRYIRLFGLLAGLALIGACSKPAEGAYEDAAISTHMVDLSEEPVKKSTAVPGQELALPQLAYEYTYTMEAPLRGLDTLIASHQSLCDQAGPQNCLMITSNSYGNKASGQKSQTMALRVSTQWLKTFQAGLEGDLKKSRGQLTSQNINSEDLSLQIVDSEARLKNKTALRDRLIDIIKSKPGKIADLIEAETTLANVQAEIDSLQSSLAVMRKRVATVRLTLEYRSETLATPGSAFSPVVDSLTDFTRVAMSSLGAIILVIAALLPFGLIVVPLGWFGWRLWRKRKAKSKPTAG</sequence>
<evidence type="ECO:0000313" key="6">
    <source>
        <dbReference type="Proteomes" id="UP000662572"/>
    </source>
</evidence>
<dbReference type="RefSeq" id="WP_189486390.1">
    <property type="nucleotide sequence ID" value="NZ_BMZB01000002.1"/>
</dbReference>
<keyword evidence="6" id="KW-1185">Reference proteome</keyword>
<dbReference type="AlphaFoldDB" id="A0A918Q6C7"/>
<evidence type="ECO:0000313" key="5">
    <source>
        <dbReference type="EMBL" id="GGZ34348.1"/>
    </source>
</evidence>
<feature type="chain" id="PRO_5037527360" description="DUF4349 domain-containing protein" evidence="3">
    <location>
        <begin position="26"/>
        <end position="293"/>
    </location>
</feature>
<organism evidence="5 6">
    <name type="scientific">Asticcacaulis endophyticus</name>
    <dbReference type="NCBI Taxonomy" id="1395890"/>
    <lineage>
        <taxon>Bacteria</taxon>
        <taxon>Pseudomonadati</taxon>
        <taxon>Pseudomonadota</taxon>
        <taxon>Alphaproteobacteria</taxon>
        <taxon>Caulobacterales</taxon>
        <taxon>Caulobacteraceae</taxon>
        <taxon>Asticcacaulis</taxon>
    </lineage>
</organism>
<evidence type="ECO:0000259" key="4">
    <source>
        <dbReference type="Pfam" id="PF14257"/>
    </source>
</evidence>
<evidence type="ECO:0000256" key="1">
    <source>
        <dbReference type="SAM" id="Coils"/>
    </source>
</evidence>
<feature type="transmembrane region" description="Helical" evidence="2">
    <location>
        <begin position="253"/>
        <end position="278"/>
    </location>
</feature>
<evidence type="ECO:0000256" key="2">
    <source>
        <dbReference type="SAM" id="Phobius"/>
    </source>
</evidence>
<reference evidence="5" key="2">
    <citation type="submission" date="2020-09" db="EMBL/GenBank/DDBJ databases">
        <authorList>
            <person name="Sun Q."/>
            <person name="Kim S."/>
        </authorList>
    </citation>
    <scope>NUCLEOTIDE SEQUENCE</scope>
    <source>
        <strain evidence="5">KCTC 32296</strain>
    </source>
</reference>
<dbReference type="InterPro" id="IPR025645">
    <property type="entry name" value="DUF4349"/>
</dbReference>
<dbReference type="PROSITE" id="PS51257">
    <property type="entry name" value="PROKAR_LIPOPROTEIN"/>
    <property type="match status" value="1"/>
</dbReference>
<keyword evidence="2" id="KW-0812">Transmembrane</keyword>
<feature type="signal peptide" evidence="3">
    <location>
        <begin position="1"/>
        <end position="25"/>
    </location>
</feature>
<keyword evidence="1" id="KW-0175">Coiled coil</keyword>
<dbReference type="Pfam" id="PF14257">
    <property type="entry name" value="DUF4349"/>
    <property type="match status" value="1"/>
</dbReference>
<protein>
    <recommendedName>
        <fullName evidence="4">DUF4349 domain-containing protein</fullName>
    </recommendedName>
</protein>
<gene>
    <name evidence="5" type="ORF">GCM10011273_20970</name>
</gene>
<keyword evidence="3" id="KW-0732">Signal</keyword>
<dbReference type="EMBL" id="BMZB01000002">
    <property type="protein sequence ID" value="GGZ34348.1"/>
    <property type="molecule type" value="Genomic_DNA"/>
</dbReference>
<accession>A0A918Q6C7</accession>
<dbReference type="Proteomes" id="UP000662572">
    <property type="component" value="Unassembled WGS sequence"/>
</dbReference>
<evidence type="ECO:0000256" key="3">
    <source>
        <dbReference type="SAM" id="SignalP"/>
    </source>
</evidence>